<evidence type="ECO:0000256" key="1">
    <source>
        <dbReference type="SAM" id="MobiDB-lite"/>
    </source>
</evidence>
<gene>
    <name evidence="3" type="ORF">SAMN04488000_121144</name>
</gene>
<accession>A0A1H9WB68</accession>
<dbReference type="OrthoDB" id="597632at2"/>
<dbReference type="PROSITE" id="PS51257">
    <property type="entry name" value="PROKAR_LIPOPROTEIN"/>
    <property type="match status" value="1"/>
</dbReference>
<name>A0A1H9WB68_9PSEU</name>
<evidence type="ECO:0000313" key="4">
    <source>
        <dbReference type="Proteomes" id="UP000199503"/>
    </source>
</evidence>
<dbReference type="EMBL" id="FOFV01000021">
    <property type="protein sequence ID" value="SES31196.1"/>
    <property type="molecule type" value="Genomic_DNA"/>
</dbReference>
<evidence type="ECO:0000256" key="2">
    <source>
        <dbReference type="SAM" id="SignalP"/>
    </source>
</evidence>
<dbReference type="PANTHER" id="PTHR39335">
    <property type="entry name" value="BLL4220 PROTEIN"/>
    <property type="match status" value="1"/>
</dbReference>
<feature type="compositionally biased region" description="Low complexity" evidence="1">
    <location>
        <begin position="27"/>
        <end position="51"/>
    </location>
</feature>
<dbReference type="Pfam" id="PF03640">
    <property type="entry name" value="Lipoprotein_15"/>
    <property type="match status" value="2"/>
</dbReference>
<dbReference type="AlphaFoldDB" id="A0A1H9WB68"/>
<dbReference type="RefSeq" id="WP_089924863.1">
    <property type="nucleotide sequence ID" value="NZ_FOFV01000021.1"/>
</dbReference>
<dbReference type="Proteomes" id="UP000199503">
    <property type="component" value="Unassembled WGS sequence"/>
</dbReference>
<protein>
    <recommendedName>
        <fullName evidence="5">Lipoprotein</fullName>
    </recommendedName>
</protein>
<keyword evidence="4" id="KW-1185">Reference proteome</keyword>
<organism evidence="3 4">
    <name type="scientific">Lentzea albida</name>
    <dbReference type="NCBI Taxonomy" id="65499"/>
    <lineage>
        <taxon>Bacteria</taxon>
        <taxon>Bacillati</taxon>
        <taxon>Actinomycetota</taxon>
        <taxon>Actinomycetes</taxon>
        <taxon>Pseudonocardiales</taxon>
        <taxon>Pseudonocardiaceae</taxon>
        <taxon>Lentzea</taxon>
    </lineage>
</organism>
<dbReference type="PANTHER" id="PTHR39335:SF1">
    <property type="entry name" value="BLL4220 PROTEIN"/>
    <property type="match status" value="1"/>
</dbReference>
<evidence type="ECO:0008006" key="5">
    <source>
        <dbReference type="Google" id="ProtNLM"/>
    </source>
</evidence>
<feature type="region of interest" description="Disordered" evidence="1">
    <location>
        <begin position="27"/>
        <end position="89"/>
    </location>
</feature>
<keyword evidence="2" id="KW-0732">Signal</keyword>
<feature type="compositionally biased region" description="Polar residues" evidence="1">
    <location>
        <begin position="68"/>
        <end position="79"/>
    </location>
</feature>
<sequence>MRRNQVGLVAALFTVGALALTACGQGAATSGSAAPSPDQAQSQDVAQDASANEVETDGLSGVDLLRGTANSNKADQNSGDRAPESAPTEVKQKWVELRAGNAGGLEPAVVNGKGLSVYWFSDDPVNGGVSNCNGDCAKTWPAITVTKGTRLFFPGIRRENIGFIKRQDGQLQVTIGGRPIYLFSKDKKAGDILGQNVGGKWFVINPEGKRAVPKAEAPNPAQPAPGTKPANSVTFFSEKNLKDFGDSFAVGVKVSDKCADLRGGFQSLSPDGAVKIWSEPGCKGKSAVVSGPVNDTSAAPIGFPAGVKSYIRA</sequence>
<dbReference type="STRING" id="65499.SAMN04488000_121144"/>
<reference evidence="4" key="1">
    <citation type="submission" date="2016-10" db="EMBL/GenBank/DDBJ databases">
        <authorList>
            <person name="Varghese N."/>
            <person name="Submissions S."/>
        </authorList>
    </citation>
    <scope>NUCLEOTIDE SEQUENCE [LARGE SCALE GENOMIC DNA]</scope>
    <source>
        <strain evidence="4">DSM 44437</strain>
    </source>
</reference>
<feature type="signal peptide" evidence="2">
    <location>
        <begin position="1"/>
        <end position="19"/>
    </location>
</feature>
<dbReference type="InterPro" id="IPR005297">
    <property type="entry name" value="Lipoprotein_repeat"/>
</dbReference>
<proteinExistence type="predicted"/>
<dbReference type="GO" id="GO:0043448">
    <property type="term" value="P:alkane catabolic process"/>
    <property type="evidence" value="ECO:0007669"/>
    <property type="project" value="TreeGrafter"/>
</dbReference>
<feature type="chain" id="PRO_5038903621" description="Lipoprotein" evidence="2">
    <location>
        <begin position="20"/>
        <end position="313"/>
    </location>
</feature>
<evidence type="ECO:0000313" key="3">
    <source>
        <dbReference type="EMBL" id="SES31196.1"/>
    </source>
</evidence>